<evidence type="ECO:0000313" key="2">
    <source>
        <dbReference type="Proteomes" id="UP000295293"/>
    </source>
</evidence>
<protein>
    <submittedName>
        <fullName evidence="1">Uncharacterized protein</fullName>
    </submittedName>
</protein>
<gene>
    <name evidence="1" type="ORF">DFR29_103329</name>
</gene>
<name>A0A4R6Z531_9GAMM</name>
<proteinExistence type="predicted"/>
<comment type="caution">
    <text evidence="1">The sequence shown here is derived from an EMBL/GenBank/DDBJ whole genome shotgun (WGS) entry which is preliminary data.</text>
</comment>
<accession>A0A4R6Z531</accession>
<organism evidence="1 2">
    <name type="scientific">Tahibacter aquaticus</name>
    <dbReference type="NCBI Taxonomy" id="520092"/>
    <lineage>
        <taxon>Bacteria</taxon>
        <taxon>Pseudomonadati</taxon>
        <taxon>Pseudomonadota</taxon>
        <taxon>Gammaproteobacteria</taxon>
        <taxon>Lysobacterales</taxon>
        <taxon>Rhodanobacteraceae</taxon>
        <taxon>Tahibacter</taxon>
    </lineage>
</organism>
<dbReference type="EMBL" id="SNZH01000003">
    <property type="protein sequence ID" value="TDR46793.1"/>
    <property type="molecule type" value="Genomic_DNA"/>
</dbReference>
<evidence type="ECO:0000313" key="1">
    <source>
        <dbReference type="EMBL" id="TDR46793.1"/>
    </source>
</evidence>
<reference evidence="1 2" key="1">
    <citation type="submission" date="2019-03" db="EMBL/GenBank/DDBJ databases">
        <title>Genomic Encyclopedia of Type Strains, Phase IV (KMG-IV): sequencing the most valuable type-strain genomes for metagenomic binning, comparative biology and taxonomic classification.</title>
        <authorList>
            <person name="Goeker M."/>
        </authorList>
    </citation>
    <scope>NUCLEOTIDE SEQUENCE [LARGE SCALE GENOMIC DNA]</scope>
    <source>
        <strain evidence="1 2">DSM 21667</strain>
    </source>
</reference>
<keyword evidence="2" id="KW-1185">Reference proteome</keyword>
<dbReference type="AlphaFoldDB" id="A0A4R6Z531"/>
<dbReference type="Proteomes" id="UP000295293">
    <property type="component" value="Unassembled WGS sequence"/>
</dbReference>
<sequence>MESDPRLSGATAPDKASVRATIRAELLSAAEAVREVGSIRLSIHDAGLSAYDPTYGEFTIRALSPSSTFPFEAFTQKITVKLDNGSTAQMWKATPEEARVVRDKLGNYGGATLDVELVVTGAVPGPRGGTLTARAVGYELRAKGSGATLVRARL</sequence>